<dbReference type="EMBL" id="UOEE01000048">
    <property type="protein sequence ID" value="VAV87782.1"/>
    <property type="molecule type" value="Genomic_DNA"/>
</dbReference>
<keyword evidence="2" id="KW-0472">Membrane</keyword>
<gene>
    <name evidence="3" type="ORF">MNBD_ALPHA06-1524</name>
</gene>
<feature type="transmembrane region" description="Helical" evidence="2">
    <location>
        <begin position="54"/>
        <end position="71"/>
    </location>
</feature>
<protein>
    <submittedName>
        <fullName evidence="3">Uncharacterized protein</fullName>
    </submittedName>
</protein>
<organism evidence="3">
    <name type="scientific">hydrothermal vent metagenome</name>
    <dbReference type="NCBI Taxonomy" id="652676"/>
    <lineage>
        <taxon>unclassified sequences</taxon>
        <taxon>metagenomes</taxon>
        <taxon>ecological metagenomes</taxon>
    </lineage>
</organism>
<feature type="transmembrane region" description="Helical" evidence="2">
    <location>
        <begin position="30"/>
        <end position="48"/>
    </location>
</feature>
<accession>A0A3B0R5I3</accession>
<name>A0A3B0R5I3_9ZZZZ</name>
<proteinExistence type="predicted"/>
<sequence length="116" mass="12330">MYLSQPNIGPGTGKNAGFLARIIAFLRKSAIWLVGIAFATVVAIGTFFFAMAAIIGTFILAGVVAFAWFLFKMLGPKGFQPKNFSAGPFPKTGPETLDATKGPKGWTVNGRDPFGQ</sequence>
<keyword evidence="2" id="KW-0812">Transmembrane</keyword>
<evidence type="ECO:0000256" key="2">
    <source>
        <dbReference type="SAM" id="Phobius"/>
    </source>
</evidence>
<feature type="region of interest" description="Disordered" evidence="1">
    <location>
        <begin position="85"/>
        <end position="116"/>
    </location>
</feature>
<reference evidence="3" key="1">
    <citation type="submission" date="2018-06" db="EMBL/GenBank/DDBJ databases">
        <authorList>
            <person name="Zhirakovskaya E."/>
        </authorList>
    </citation>
    <scope>NUCLEOTIDE SEQUENCE</scope>
</reference>
<evidence type="ECO:0000256" key="1">
    <source>
        <dbReference type="SAM" id="MobiDB-lite"/>
    </source>
</evidence>
<keyword evidence="2" id="KW-1133">Transmembrane helix</keyword>
<evidence type="ECO:0000313" key="3">
    <source>
        <dbReference type="EMBL" id="VAV87782.1"/>
    </source>
</evidence>
<dbReference type="AlphaFoldDB" id="A0A3B0R5I3"/>